<proteinExistence type="predicted"/>
<reference evidence="5 6" key="1">
    <citation type="submission" date="2018-11" db="EMBL/GenBank/DDBJ databases">
        <title>Genomic Encyclopedia of Type Strains, Phase IV (KMG-IV): sequencing the most valuable type-strain genomes for metagenomic binning, comparative biology and taxonomic classification.</title>
        <authorList>
            <person name="Goeker M."/>
        </authorList>
    </citation>
    <scope>NUCLEOTIDE SEQUENCE [LARGE SCALE GENOMIC DNA]</scope>
    <source>
        <strain evidence="5 6">DSM 100316</strain>
    </source>
</reference>
<dbReference type="InterPro" id="IPR052158">
    <property type="entry name" value="INH-QAR"/>
</dbReference>
<dbReference type="InterPro" id="IPR009057">
    <property type="entry name" value="Homeodomain-like_sf"/>
</dbReference>
<dbReference type="InterPro" id="IPR002818">
    <property type="entry name" value="DJ-1/PfpI"/>
</dbReference>
<dbReference type="RefSeq" id="WP_123711008.1">
    <property type="nucleotide sequence ID" value="NZ_RKHR01000003.1"/>
</dbReference>
<organism evidence="5 6">
    <name type="scientific">Sinobacterium caligoides</name>
    <dbReference type="NCBI Taxonomy" id="933926"/>
    <lineage>
        <taxon>Bacteria</taxon>
        <taxon>Pseudomonadati</taxon>
        <taxon>Pseudomonadota</taxon>
        <taxon>Gammaproteobacteria</taxon>
        <taxon>Cellvibrionales</taxon>
        <taxon>Spongiibacteraceae</taxon>
        <taxon>Sinobacterium</taxon>
    </lineage>
</organism>
<keyword evidence="6" id="KW-1185">Reference proteome</keyword>
<accession>A0A3N2DYW5</accession>
<evidence type="ECO:0000259" key="4">
    <source>
        <dbReference type="PROSITE" id="PS01124"/>
    </source>
</evidence>
<sequence>MKQINVALLLYEHALASSLSLPAEMLSAADNFNRSRKGPSTQLTITLAGQSKEAVSHSGGILIQPHCRYQQLDNIDLLILPALWRNPIPVVRRNDEVSQLLRLSYQRKTQICSVGTASCFLAEAGLLDNKPATTHWYFMDAFAHRYPEVKLQRAHLITQADNLYCVGSVNSVADLMIHFIEQFYDRATAREVESHFSPEIRRTYKEHSFVEGEVSSHGDESVIQAQQWLLEHYQQHLDSTQLAAHCGLSVRSFNRRFRAAAGMTPGEYLAKVRVDIAQGLLKDSNLSIAEVAFAVGYQDSSHFSRLFKQLLGQPPSSYRKSVRGKLFSLPEQTP</sequence>
<keyword evidence="2" id="KW-0238">DNA-binding</keyword>
<dbReference type="PROSITE" id="PS01124">
    <property type="entry name" value="HTH_ARAC_FAMILY_2"/>
    <property type="match status" value="1"/>
</dbReference>
<dbReference type="InterPro" id="IPR029062">
    <property type="entry name" value="Class_I_gatase-like"/>
</dbReference>
<dbReference type="InterPro" id="IPR018062">
    <property type="entry name" value="HTH_AraC-typ_CS"/>
</dbReference>
<dbReference type="Proteomes" id="UP000275394">
    <property type="component" value="Unassembled WGS sequence"/>
</dbReference>
<dbReference type="AlphaFoldDB" id="A0A3N2DYW5"/>
<dbReference type="Gene3D" id="3.40.50.880">
    <property type="match status" value="1"/>
</dbReference>
<gene>
    <name evidence="5" type="ORF">EDC56_0588</name>
</gene>
<dbReference type="CDD" id="cd03138">
    <property type="entry name" value="GATase1_AraC_2"/>
    <property type="match status" value="1"/>
</dbReference>
<dbReference type="SMART" id="SM00342">
    <property type="entry name" value="HTH_ARAC"/>
    <property type="match status" value="1"/>
</dbReference>
<dbReference type="PANTHER" id="PTHR43130:SF11">
    <property type="entry name" value="TRANSCRIPTIONAL REGULATORY PROTEIN"/>
    <property type="match status" value="1"/>
</dbReference>
<protein>
    <submittedName>
        <fullName evidence="5">AraC family transcriptional regulator with amidase-like domain</fullName>
    </submittedName>
</protein>
<dbReference type="InterPro" id="IPR020449">
    <property type="entry name" value="Tscrpt_reg_AraC-type_HTH"/>
</dbReference>
<dbReference type="EMBL" id="RKHR01000003">
    <property type="protein sequence ID" value="ROS05066.1"/>
    <property type="molecule type" value="Genomic_DNA"/>
</dbReference>
<keyword evidence="3" id="KW-0804">Transcription</keyword>
<feature type="domain" description="HTH araC/xylS-type" evidence="4">
    <location>
        <begin position="223"/>
        <end position="321"/>
    </location>
</feature>
<dbReference type="InterPro" id="IPR018060">
    <property type="entry name" value="HTH_AraC"/>
</dbReference>
<evidence type="ECO:0000313" key="6">
    <source>
        <dbReference type="Proteomes" id="UP000275394"/>
    </source>
</evidence>
<name>A0A3N2DYW5_9GAMM</name>
<dbReference type="SUPFAM" id="SSF46689">
    <property type="entry name" value="Homeodomain-like"/>
    <property type="match status" value="2"/>
</dbReference>
<dbReference type="OrthoDB" id="9803764at2"/>
<evidence type="ECO:0000256" key="2">
    <source>
        <dbReference type="ARBA" id="ARBA00023125"/>
    </source>
</evidence>
<dbReference type="PROSITE" id="PS00041">
    <property type="entry name" value="HTH_ARAC_FAMILY_1"/>
    <property type="match status" value="1"/>
</dbReference>
<keyword evidence="1" id="KW-0805">Transcription regulation</keyword>
<dbReference type="Gene3D" id="1.10.10.60">
    <property type="entry name" value="Homeodomain-like"/>
    <property type="match status" value="2"/>
</dbReference>
<dbReference type="Pfam" id="PF01965">
    <property type="entry name" value="DJ-1_PfpI"/>
    <property type="match status" value="1"/>
</dbReference>
<dbReference type="Pfam" id="PF12833">
    <property type="entry name" value="HTH_18"/>
    <property type="match status" value="1"/>
</dbReference>
<dbReference type="SUPFAM" id="SSF52317">
    <property type="entry name" value="Class I glutamine amidotransferase-like"/>
    <property type="match status" value="1"/>
</dbReference>
<dbReference type="GO" id="GO:0043565">
    <property type="term" value="F:sequence-specific DNA binding"/>
    <property type="evidence" value="ECO:0007669"/>
    <property type="project" value="InterPro"/>
</dbReference>
<dbReference type="GO" id="GO:0003700">
    <property type="term" value="F:DNA-binding transcription factor activity"/>
    <property type="evidence" value="ECO:0007669"/>
    <property type="project" value="InterPro"/>
</dbReference>
<dbReference type="PRINTS" id="PR00032">
    <property type="entry name" value="HTHARAC"/>
</dbReference>
<evidence type="ECO:0000256" key="1">
    <source>
        <dbReference type="ARBA" id="ARBA00023015"/>
    </source>
</evidence>
<comment type="caution">
    <text evidence="5">The sequence shown here is derived from an EMBL/GenBank/DDBJ whole genome shotgun (WGS) entry which is preliminary data.</text>
</comment>
<evidence type="ECO:0000313" key="5">
    <source>
        <dbReference type="EMBL" id="ROS05066.1"/>
    </source>
</evidence>
<evidence type="ECO:0000256" key="3">
    <source>
        <dbReference type="ARBA" id="ARBA00023163"/>
    </source>
</evidence>
<dbReference type="PANTHER" id="PTHR43130">
    <property type="entry name" value="ARAC-FAMILY TRANSCRIPTIONAL REGULATOR"/>
    <property type="match status" value="1"/>
</dbReference>